<reference evidence="13 14" key="1">
    <citation type="journal article" date="2022" name="Int. J. Syst. Evol. Microbiol.">
        <title>Neobacillus kokaensis sp. nov., isolated from soil.</title>
        <authorList>
            <person name="Yuki K."/>
            <person name="Matsubara H."/>
            <person name="Yamaguchi S."/>
        </authorList>
    </citation>
    <scope>NUCLEOTIDE SEQUENCE [LARGE SCALE GENOMIC DNA]</scope>
    <source>
        <strain evidence="13 14">LOB 377</strain>
    </source>
</reference>
<dbReference type="RefSeq" id="WP_191270296.1">
    <property type="nucleotide sequence ID" value="NZ_BNDS01000003.1"/>
</dbReference>
<feature type="signal peptide" evidence="9">
    <location>
        <begin position="1"/>
        <end position="25"/>
    </location>
</feature>
<dbReference type="InterPro" id="IPR023828">
    <property type="entry name" value="Peptidase_S8_Ser-AS"/>
</dbReference>
<comment type="similarity">
    <text evidence="2 7 8">Belongs to the peptidase S8 family.</text>
</comment>
<keyword evidence="4 7" id="KW-0645">Protease</keyword>
<feature type="active site" description="Charge relay system" evidence="7">
    <location>
        <position position="159"/>
    </location>
</feature>
<dbReference type="Gene3D" id="3.40.50.200">
    <property type="entry name" value="Peptidase S8/S53 domain"/>
    <property type="match status" value="1"/>
</dbReference>
<organism evidence="13 14">
    <name type="scientific">Neobacillus kokaensis</name>
    <dbReference type="NCBI Taxonomy" id="2759023"/>
    <lineage>
        <taxon>Bacteria</taxon>
        <taxon>Bacillati</taxon>
        <taxon>Bacillota</taxon>
        <taxon>Bacilli</taxon>
        <taxon>Bacillales</taxon>
        <taxon>Bacillaceae</taxon>
        <taxon>Neobacillus</taxon>
    </lineage>
</organism>
<proteinExistence type="inferred from homology"/>
<dbReference type="PROSITE" id="PS51892">
    <property type="entry name" value="SUBTILASE"/>
    <property type="match status" value="1"/>
</dbReference>
<keyword evidence="9" id="KW-0732">Signal</keyword>
<evidence type="ECO:0000256" key="8">
    <source>
        <dbReference type="RuleBase" id="RU003355"/>
    </source>
</evidence>
<evidence type="ECO:0000259" key="10">
    <source>
        <dbReference type="Pfam" id="PF00082"/>
    </source>
</evidence>
<dbReference type="PANTHER" id="PTHR43399:SF4">
    <property type="entry name" value="CELL WALL-ASSOCIATED PROTEASE"/>
    <property type="match status" value="1"/>
</dbReference>
<keyword evidence="14" id="KW-1185">Reference proteome</keyword>
<evidence type="ECO:0000313" key="13">
    <source>
        <dbReference type="EMBL" id="GHH97433.1"/>
    </source>
</evidence>
<evidence type="ECO:0000256" key="6">
    <source>
        <dbReference type="ARBA" id="ARBA00022825"/>
    </source>
</evidence>
<comment type="caution">
    <text evidence="13">The sequence shown here is derived from an EMBL/GenBank/DDBJ whole genome shotgun (WGS) entry which is preliminary data.</text>
</comment>
<dbReference type="PANTHER" id="PTHR43399">
    <property type="entry name" value="SUBTILISIN-RELATED"/>
    <property type="match status" value="1"/>
</dbReference>
<dbReference type="InterPro" id="IPR051048">
    <property type="entry name" value="Peptidase_S8/S53_subtilisin"/>
</dbReference>
<dbReference type="InterPro" id="IPR025965">
    <property type="entry name" value="FlgD/Vpr_Ig-like"/>
</dbReference>
<dbReference type="Proteomes" id="UP000637074">
    <property type="component" value="Unassembled WGS sequence"/>
</dbReference>
<dbReference type="InterPro" id="IPR015500">
    <property type="entry name" value="Peptidase_S8_subtilisin-rel"/>
</dbReference>
<evidence type="ECO:0000256" key="1">
    <source>
        <dbReference type="ARBA" id="ARBA00004613"/>
    </source>
</evidence>
<keyword evidence="6 7" id="KW-0720">Serine protease</keyword>
<evidence type="ECO:0000259" key="12">
    <source>
        <dbReference type="Pfam" id="PF22148"/>
    </source>
</evidence>
<accession>A0ABQ3MXM6</accession>
<name>A0ABQ3MXM6_9BACI</name>
<feature type="domain" description="Peptidase S8/S53" evidence="10">
    <location>
        <begin position="151"/>
        <end position="391"/>
    </location>
</feature>
<dbReference type="InterPro" id="IPR036852">
    <property type="entry name" value="Peptidase_S8/S53_dom_sf"/>
</dbReference>
<keyword evidence="5 7" id="KW-0378">Hydrolase</keyword>
<dbReference type="Pfam" id="PF13860">
    <property type="entry name" value="FlgD_ig"/>
    <property type="match status" value="4"/>
</dbReference>
<evidence type="ECO:0000256" key="2">
    <source>
        <dbReference type="ARBA" id="ARBA00011073"/>
    </source>
</evidence>
<dbReference type="EMBL" id="BNDS01000003">
    <property type="protein sequence ID" value="GHH97433.1"/>
    <property type="molecule type" value="Genomic_DNA"/>
</dbReference>
<evidence type="ECO:0000313" key="14">
    <source>
        <dbReference type="Proteomes" id="UP000637074"/>
    </source>
</evidence>
<evidence type="ECO:0000256" key="9">
    <source>
        <dbReference type="SAM" id="SignalP"/>
    </source>
</evidence>
<feature type="chain" id="PRO_5046262394" evidence="9">
    <location>
        <begin position="26"/>
        <end position="1011"/>
    </location>
</feature>
<dbReference type="InterPro" id="IPR034084">
    <property type="entry name" value="Thermitase-like_dom"/>
</dbReference>
<feature type="domain" description="FlgD/Vpr Ig-like" evidence="11">
    <location>
        <begin position="421"/>
        <end position="489"/>
    </location>
</feature>
<feature type="domain" description="FlgD/Vpr Ig-like" evidence="11">
    <location>
        <begin position="521"/>
        <end position="587"/>
    </location>
</feature>
<evidence type="ECO:0000256" key="4">
    <source>
        <dbReference type="ARBA" id="ARBA00022670"/>
    </source>
</evidence>
<evidence type="ECO:0000259" key="11">
    <source>
        <dbReference type="Pfam" id="PF13860"/>
    </source>
</evidence>
<comment type="subcellular location">
    <subcellularLocation>
        <location evidence="1">Secreted</location>
    </subcellularLocation>
</comment>
<sequence length="1011" mass="111215">MGPKSIWSFILFFLCIICMTSPAMANEVTIQSKQINPDTLFKDKKEFVEQELIVKFKPETTSAERSSILKEANAQEDSQLLNGDFSIVKVPSGAELKNIAKTLLTNKQVALVEPNYKFTKTYIPNEPNYSKQWYLDKIQAPKAWDKTKGSSAITVAVIDDGVQQTHPDLKGKIVKPYNAVTGGSSYPAQLHATHVAGIIAASFNKTGIAGIAPNIKIMPINVFTGEQATAESIVRAIKYAADHRADIINMSLGSYRYSDTIETAVKYAKSKGVLLIAAAGNDGSYLPVYPAASEAVLGVSATTNGDQIAYFSNRGKYIDLAAPGVNIFSTVTGNSFAYESGTSMAAPVVSGVAALVRSRNPFLSPGQVEGILRKSTVDLGTKGWDSFYGYGRIDADKAVSNTPVPISSITVPKTYTMKGTNKSAISFKTAGNGKISLTVKNSKGTTIRKVVTNKATASTKFTLYWDGKNDNKKFVPSGTYKVEVKVTNGKASVYKSASLKVVNHTKAAILVSGTYTFSPKASTKITIPYELTQKVKVNAVIKDQSGKNVNTILNKKSLAAGKHHIVWNGMSAKGKTVKDGVYSLVMSFIDSHNKAGASKKVQIKVDTVRPGAKLTLSSTLFKMDNKTNHAAKIELKEASSLIVYVKNDKGTIIKKLLNKQSKPGTVNVSWNGKNDKGTLVPEGKYYYFVQAKDIAGNTTTMSSLRFSLQDWRIPTIQADKDFYVKTNTPLTIEYQLLKPGKVTVGIYQGNNLMKNIKVDAAESAGKNSFQWDGTNEKLEPVPDGDYQFKIEVTDKYSLSQTFKGNVLVELAKIVISYPSIVTLNVHSTIASEVYYHLSNPGNVTIEIFNQSNEKVQTIKKDEPMNAGNQYFRWDGKNENGNEEYDDFYYFVITGENAIGQKFSVKGKMSSSDNPSWLNSHGVSFNNVSESRFYHDSMSLNIDTSQQVTMILYVYEDDSGSTQLDLMKYTLKPGVNTITYTKPTTDYLFYVIKYQDGLGNKYWYQIDEWDFF</sequence>
<feature type="domain" description="Fervidolysin-like N-terminal prodomain" evidence="12">
    <location>
        <begin position="43"/>
        <end position="115"/>
    </location>
</feature>
<dbReference type="Gene3D" id="2.60.40.4070">
    <property type="match status" value="5"/>
</dbReference>
<dbReference type="PROSITE" id="PS00138">
    <property type="entry name" value="SUBTILASE_SER"/>
    <property type="match status" value="1"/>
</dbReference>
<feature type="active site" description="Charge relay system" evidence="7">
    <location>
        <position position="191"/>
    </location>
</feature>
<gene>
    <name evidence="13" type="ORF">AM1BK_09760</name>
</gene>
<feature type="domain" description="FlgD/Vpr Ig-like" evidence="11">
    <location>
        <begin position="632"/>
        <end position="692"/>
    </location>
</feature>
<dbReference type="InterPro" id="IPR000209">
    <property type="entry name" value="Peptidase_S8/S53_dom"/>
</dbReference>
<dbReference type="PROSITE" id="PS00136">
    <property type="entry name" value="SUBTILASE_ASP"/>
    <property type="match status" value="1"/>
</dbReference>
<keyword evidence="3" id="KW-0964">Secreted</keyword>
<dbReference type="Pfam" id="PF00082">
    <property type="entry name" value="Peptidase_S8"/>
    <property type="match status" value="1"/>
</dbReference>
<dbReference type="Pfam" id="PF22148">
    <property type="entry name" value="Fervidolysin_NPro-like"/>
    <property type="match status" value="1"/>
</dbReference>
<dbReference type="PRINTS" id="PR00723">
    <property type="entry name" value="SUBTILISIN"/>
</dbReference>
<dbReference type="InterPro" id="IPR023827">
    <property type="entry name" value="Peptidase_S8_Asp-AS"/>
</dbReference>
<evidence type="ECO:0000256" key="5">
    <source>
        <dbReference type="ARBA" id="ARBA00022801"/>
    </source>
</evidence>
<feature type="active site" description="Charge relay system" evidence="7">
    <location>
        <position position="343"/>
    </location>
</feature>
<evidence type="ECO:0000256" key="7">
    <source>
        <dbReference type="PROSITE-ProRule" id="PRU01240"/>
    </source>
</evidence>
<dbReference type="InterPro" id="IPR054399">
    <property type="entry name" value="Fervidolysin-like_N_prodom"/>
</dbReference>
<dbReference type="CDD" id="cd07484">
    <property type="entry name" value="Peptidases_S8_Thermitase_like"/>
    <property type="match status" value="1"/>
</dbReference>
<evidence type="ECO:0000256" key="3">
    <source>
        <dbReference type="ARBA" id="ARBA00022525"/>
    </source>
</evidence>
<feature type="domain" description="FlgD/Vpr Ig-like" evidence="11">
    <location>
        <begin position="727"/>
        <end position="794"/>
    </location>
</feature>
<protein>
    <submittedName>
        <fullName evidence="13">Uncharacterized protein</fullName>
    </submittedName>
</protein>
<dbReference type="SUPFAM" id="SSF52743">
    <property type="entry name" value="Subtilisin-like"/>
    <property type="match status" value="1"/>
</dbReference>